<dbReference type="EMBL" id="ML220147">
    <property type="protein sequence ID" value="TGZ77949.1"/>
    <property type="molecule type" value="Genomic_DNA"/>
</dbReference>
<feature type="region of interest" description="Disordered" evidence="3">
    <location>
        <begin position="268"/>
        <end position="349"/>
    </location>
</feature>
<dbReference type="GO" id="GO:0046983">
    <property type="term" value="F:protein dimerization activity"/>
    <property type="evidence" value="ECO:0007669"/>
    <property type="project" value="InterPro"/>
</dbReference>
<proteinExistence type="predicted"/>
<keyword evidence="1" id="KW-0238">DNA-binding</keyword>
<dbReference type="SUPFAM" id="SSF47459">
    <property type="entry name" value="HLH, helix-loop-helix DNA-binding domain"/>
    <property type="match status" value="1"/>
</dbReference>
<dbReference type="GO" id="GO:0003700">
    <property type="term" value="F:DNA-binding transcription factor activity"/>
    <property type="evidence" value="ECO:0007669"/>
    <property type="project" value="TreeGrafter"/>
</dbReference>
<name>A0A4S2MR04_9PEZI</name>
<dbReference type="AlphaFoldDB" id="A0A4S2MR04"/>
<evidence type="ECO:0000313" key="5">
    <source>
        <dbReference type="EMBL" id="TGZ77949.1"/>
    </source>
</evidence>
<keyword evidence="2" id="KW-0539">Nucleus</keyword>
<keyword evidence="6" id="KW-1185">Reference proteome</keyword>
<dbReference type="InterPro" id="IPR011598">
    <property type="entry name" value="bHLH_dom"/>
</dbReference>
<feature type="compositionally biased region" description="Polar residues" evidence="3">
    <location>
        <begin position="204"/>
        <end position="218"/>
    </location>
</feature>
<feature type="region of interest" description="Disordered" evidence="3">
    <location>
        <begin position="1"/>
        <end position="251"/>
    </location>
</feature>
<dbReference type="PROSITE" id="PS50888">
    <property type="entry name" value="BHLH"/>
    <property type="match status" value="1"/>
</dbReference>
<organism evidence="5 6">
    <name type="scientific">Ascodesmis nigricans</name>
    <dbReference type="NCBI Taxonomy" id="341454"/>
    <lineage>
        <taxon>Eukaryota</taxon>
        <taxon>Fungi</taxon>
        <taxon>Dikarya</taxon>
        <taxon>Ascomycota</taxon>
        <taxon>Pezizomycotina</taxon>
        <taxon>Pezizomycetes</taxon>
        <taxon>Pezizales</taxon>
        <taxon>Ascodesmidaceae</taxon>
        <taxon>Ascodesmis</taxon>
    </lineage>
</organism>
<feature type="domain" description="BHLH" evidence="4">
    <location>
        <begin position="367"/>
        <end position="418"/>
    </location>
</feature>
<accession>A0A4S2MR04</accession>
<dbReference type="SMART" id="SM00353">
    <property type="entry name" value="HLH"/>
    <property type="match status" value="1"/>
</dbReference>
<dbReference type="PANTHER" id="PTHR10328">
    <property type="entry name" value="PROTEIN MAX MYC-ASSOCIATED FACTOR X"/>
    <property type="match status" value="1"/>
</dbReference>
<dbReference type="PANTHER" id="PTHR10328:SF15">
    <property type="entry name" value="BHLH TRANSCRIPTION FACTOR"/>
    <property type="match status" value="1"/>
</dbReference>
<dbReference type="InParanoid" id="A0A4S2MR04"/>
<evidence type="ECO:0000256" key="2">
    <source>
        <dbReference type="ARBA" id="ARBA00023242"/>
    </source>
</evidence>
<dbReference type="InterPro" id="IPR036638">
    <property type="entry name" value="HLH_DNA-bd_sf"/>
</dbReference>
<feature type="compositionally biased region" description="Low complexity" evidence="3">
    <location>
        <begin position="219"/>
        <end position="236"/>
    </location>
</feature>
<dbReference type="Gene3D" id="4.10.280.10">
    <property type="entry name" value="Helix-loop-helix DNA-binding domain"/>
    <property type="match status" value="1"/>
</dbReference>
<feature type="compositionally biased region" description="Polar residues" evidence="3">
    <location>
        <begin position="43"/>
        <end position="57"/>
    </location>
</feature>
<feature type="region of interest" description="Disordered" evidence="3">
    <location>
        <begin position="447"/>
        <end position="485"/>
    </location>
</feature>
<dbReference type="Proteomes" id="UP000298138">
    <property type="component" value="Unassembled WGS sequence"/>
</dbReference>
<feature type="compositionally biased region" description="Low complexity" evidence="3">
    <location>
        <begin position="458"/>
        <end position="485"/>
    </location>
</feature>
<dbReference type="GO" id="GO:0090575">
    <property type="term" value="C:RNA polymerase II transcription regulator complex"/>
    <property type="evidence" value="ECO:0007669"/>
    <property type="project" value="TreeGrafter"/>
</dbReference>
<feature type="compositionally biased region" description="Polar residues" evidence="3">
    <location>
        <begin position="155"/>
        <end position="182"/>
    </location>
</feature>
<feature type="compositionally biased region" description="Polar residues" evidence="3">
    <location>
        <begin position="110"/>
        <end position="123"/>
    </location>
</feature>
<dbReference type="Pfam" id="PF00010">
    <property type="entry name" value="HLH"/>
    <property type="match status" value="1"/>
</dbReference>
<dbReference type="STRING" id="341454.A0A4S2MR04"/>
<feature type="compositionally biased region" description="Low complexity" evidence="3">
    <location>
        <begin position="288"/>
        <end position="302"/>
    </location>
</feature>
<evidence type="ECO:0000256" key="3">
    <source>
        <dbReference type="SAM" id="MobiDB-lite"/>
    </source>
</evidence>
<sequence length="485" mass="52427">MAAPSNSNPPPWASDPHRHPPQPTLPPFSAINAGNPPSEMQRDSGNWSMSTSQRTSAVSQHSVHHHQQQPPLTLPPVDSLSRNSPGDLNHPAHHHYPSSSQSPISTSFHGASTTSLQGHSPGQQYHLPGSVPSGPDGLPTPSPSVSRRSSFDSRLQNLQLSPPSGTPVGSQISLANTLLNGTSHRDSMPPNPLTTQISRDRGIHSNSPISHSTPFQNGTPTSSASSSSQIQYSATTRSGPIPSRTAPPIAPISRGYAATSTIPVKGQAWAFPDPDLDDSRSVTDPRNSTSSLPGSTASSLYSAHTNHGHPPLPTVVEMAHHHHHHPSQRGPLPGIDTHHHPHQGAQRRTSLLSVESTIATPYSRTPELRVSHKLAERKRRKEMKELFDELRDALPAERGGKSSKWEVLTKAIEHCKNLAKELADKDAAIVKLQTEVEMYRQAYGVLPNQGYQPQSHPQSQQNGLGGQQQQQQQQQGERMQGLQAC</sequence>
<dbReference type="GO" id="GO:0045944">
    <property type="term" value="P:positive regulation of transcription by RNA polymerase II"/>
    <property type="evidence" value="ECO:0007669"/>
    <property type="project" value="TreeGrafter"/>
</dbReference>
<reference evidence="5 6" key="1">
    <citation type="submission" date="2019-04" db="EMBL/GenBank/DDBJ databases">
        <title>Comparative genomics and transcriptomics to analyze fruiting body development in filamentous ascomycetes.</title>
        <authorList>
            <consortium name="DOE Joint Genome Institute"/>
            <person name="Lutkenhaus R."/>
            <person name="Traeger S."/>
            <person name="Breuer J."/>
            <person name="Kuo A."/>
            <person name="Lipzen A."/>
            <person name="Pangilinan J."/>
            <person name="Dilworth D."/>
            <person name="Sandor L."/>
            <person name="Poggeler S."/>
            <person name="Barry K."/>
            <person name="Grigoriev I.V."/>
            <person name="Nowrousian M."/>
        </authorList>
    </citation>
    <scope>NUCLEOTIDE SEQUENCE [LARGE SCALE GENOMIC DNA]</scope>
    <source>
        <strain evidence="5 6">CBS 389.68</strain>
    </source>
</reference>
<evidence type="ECO:0000256" key="1">
    <source>
        <dbReference type="ARBA" id="ARBA00023125"/>
    </source>
</evidence>
<protein>
    <submittedName>
        <fullName evidence="5">HLH-domain-containing protein</fullName>
    </submittedName>
</protein>
<dbReference type="OrthoDB" id="8964853at2759"/>
<feature type="compositionally biased region" description="Low complexity" evidence="3">
    <location>
        <begin position="97"/>
        <end position="109"/>
    </location>
</feature>
<dbReference type="GO" id="GO:0003677">
    <property type="term" value="F:DNA binding"/>
    <property type="evidence" value="ECO:0007669"/>
    <property type="project" value="UniProtKB-KW"/>
</dbReference>
<evidence type="ECO:0000313" key="6">
    <source>
        <dbReference type="Proteomes" id="UP000298138"/>
    </source>
</evidence>
<gene>
    <name evidence="5" type="ORF">EX30DRAFT_173852</name>
</gene>
<evidence type="ECO:0000259" key="4">
    <source>
        <dbReference type="PROSITE" id="PS50888"/>
    </source>
</evidence>
<feature type="compositionally biased region" description="Low complexity" evidence="3">
    <location>
        <begin position="143"/>
        <end position="154"/>
    </location>
</feature>